<dbReference type="NCBIfam" id="NF009044">
    <property type="entry name" value="PRK12378.1"/>
    <property type="match status" value="1"/>
</dbReference>
<dbReference type="RefSeq" id="WP_038066029.1">
    <property type="nucleotide sequence ID" value="NZ_JPSL02000037.1"/>
</dbReference>
<dbReference type="Pfam" id="PF20772">
    <property type="entry name" value="TACO1_YebC_N"/>
    <property type="match status" value="1"/>
</dbReference>
<evidence type="ECO:0000259" key="8">
    <source>
        <dbReference type="Pfam" id="PF20772"/>
    </source>
</evidence>
<evidence type="ECO:0000256" key="3">
    <source>
        <dbReference type="ARBA" id="ARBA00023015"/>
    </source>
</evidence>
<keyword evidence="3 6" id="KW-0805">Transcription regulation</keyword>
<comment type="subcellular location">
    <subcellularLocation>
        <location evidence="6">Cytoplasm</location>
    </subcellularLocation>
</comment>
<keyword evidence="2 6" id="KW-0963">Cytoplasm</keyword>
<keyword evidence="5 6" id="KW-0804">Transcription</keyword>
<dbReference type="STRING" id="276.THFILI_03880"/>
<dbReference type="OrthoDB" id="9781053at2"/>
<dbReference type="GO" id="GO:0005829">
    <property type="term" value="C:cytosol"/>
    <property type="evidence" value="ECO:0007669"/>
    <property type="project" value="TreeGrafter"/>
</dbReference>
<evidence type="ECO:0000313" key="9">
    <source>
        <dbReference type="EMBL" id="KGQ21403.1"/>
    </source>
</evidence>
<dbReference type="NCBIfam" id="TIGR01033">
    <property type="entry name" value="YebC/PmpR family DNA-binding transcriptional regulator"/>
    <property type="match status" value="1"/>
</dbReference>
<dbReference type="InterPro" id="IPR029072">
    <property type="entry name" value="YebC-like"/>
</dbReference>
<proteinExistence type="inferred from homology"/>
<dbReference type="GO" id="GO:0006355">
    <property type="term" value="P:regulation of DNA-templated transcription"/>
    <property type="evidence" value="ECO:0007669"/>
    <property type="project" value="UniProtKB-UniRule"/>
</dbReference>
<dbReference type="Gene3D" id="3.30.70.980">
    <property type="match status" value="2"/>
</dbReference>
<dbReference type="PANTHER" id="PTHR12532">
    <property type="entry name" value="TRANSLATIONAL ACTIVATOR OF CYTOCHROME C OXIDASE 1"/>
    <property type="match status" value="1"/>
</dbReference>
<protein>
    <recommendedName>
        <fullName evidence="6">Probable transcriptional regulatory protein THFILI_03880</fullName>
    </recommendedName>
</protein>
<dbReference type="FunFam" id="1.10.10.200:FF:000002">
    <property type="entry name" value="Probable transcriptional regulatory protein CLM62_37755"/>
    <property type="match status" value="1"/>
</dbReference>
<accession>A0A0A2WNK1</accession>
<dbReference type="InterPro" id="IPR017856">
    <property type="entry name" value="Integrase-like_N"/>
</dbReference>
<evidence type="ECO:0000256" key="4">
    <source>
        <dbReference type="ARBA" id="ARBA00023125"/>
    </source>
</evidence>
<keyword evidence="4 6" id="KW-0238">DNA-binding</keyword>
<organism evidence="9 10">
    <name type="scientific">Thermus filiformis</name>
    <dbReference type="NCBI Taxonomy" id="276"/>
    <lineage>
        <taxon>Bacteria</taxon>
        <taxon>Thermotogati</taxon>
        <taxon>Deinococcota</taxon>
        <taxon>Deinococci</taxon>
        <taxon>Thermales</taxon>
        <taxon>Thermaceae</taxon>
        <taxon>Thermus</taxon>
    </lineage>
</organism>
<evidence type="ECO:0000256" key="2">
    <source>
        <dbReference type="ARBA" id="ARBA00022490"/>
    </source>
</evidence>
<dbReference type="PATRIC" id="fig|276.5.peg.1791"/>
<dbReference type="GO" id="GO:0003677">
    <property type="term" value="F:DNA binding"/>
    <property type="evidence" value="ECO:0007669"/>
    <property type="project" value="UniProtKB-UniRule"/>
</dbReference>
<dbReference type="AlphaFoldDB" id="A0A0A2WNK1"/>
<feature type="domain" description="TACO1/YebC-like second and third" evidence="7">
    <location>
        <begin position="84"/>
        <end position="235"/>
    </location>
</feature>
<dbReference type="InterPro" id="IPR048300">
    <property type="entry name" value="TACO1_YebC-like_2nd/3rd_dom"/>
</dbReference>
<keyword evidence="10" id="KW-1185">Reference proteome</keyword>
<sequence length="244" mass="26323">MAGHSKWAQIKRKKAANDLKRGKIISKHLRAIQAAARAGGSPYPEANVQLRNAIEAARADDVPMENIERLLQKLQGGGEGGEQYEEVVYEGYAPGGVAVLVYALTDNRNRTAGEVRHVFSKHGGSLGASGSVAWQFERKGILVVPNSLEAQELAIELGALDLEEEGETLTVYTEPSEAYRIGEAFKARGIPPLSVEVAQHPQNVVSLSPEEAAKVMRLVEALEDLDDVQNVYTNLDPASVAVEA</sequence>
<evidence type="ECO:0000259" key="7">
    <source>
        <dbReference type="Pfam" id="PF01709"/>
    </source>
</evidence>
<dbReference type="Gene3D" id="1.10.10.200">
    <property type="match status" value="1"/>
</dbReference>
<dbReference type="EMBL" id="JPSL02000037">
    <property type="protein sequence ID" value="KGQ21403.1"/>
    <property type="molecule type" value="Genomic_DNA"/>
</dbReference>
<dbReference type="Pfam" id="PF01709">
    <property type="entry name" value="Transcrip_reg"/>
    <property type="match status" value="1"/>
</dbReference>
<comment type="caution">
    <text evidence="9">The sequence shown here is derived from an EMBL/GenBank/DDBJ whole genome shotgun (WGS) entry which is preliminary data.</text>
</comment>
<evidence type="ECO:0000256" key="5">
    <source>
        <dbReference type="ARBA" id="ARBA00023163"/>
    </source>
</evidence>
<comment type="similarity">
    <text evidence="1 6">Belongs to the TACO1 family.</text>
</comment>
<evidence type="ECO:0000313" key="10">
    <source>
        <dbReference type="Proteomes" id="UP000030364"/>
    </source>
</evidence>
<dbReference type="InterPro" id="IPR026564">
    <property type="entry name" value="Transcrip_reg_TACO1-like_dom3"/>
</dbReference>
<dbReference type="Proteomes" id="UP000030364">
    <property type="component" value="Unassembled WGS sequence"/>
</dbReference>
<evidence type="ECO:0000256" key="6">
    <source>
        <dbReference type="HAMAP-Rule" id="MF_00693"/>
    </source>
</evidence>
<dbReference type="SUPFAM" id="SSF75625">
    <property type="entry name" value="YebC-like"/>
    <property type="match status" value="1"/>
</dbReference>
<dbReference type="HAMAP" id="MF_00693">
    <property type="entry name" value="Transcrip_reg_TACO1"/>
    <property type="match status" value="1"/>
</dbReference>
<reference evidence="9 10" key="1">
    <citation type="journal article" date="2015" name="Genome Announc.">
        <title>Draft Genome Sequence of the Thermophile Thermus filiformis ATCC 43280, Producer of Carotenoid-(Di)glucoside-Branched Fatty Acid (Di)esters and Source of Hyperthermostable Enzymes of Biotechnological Interest.</title>
        <authorList>
            <person name="Mandelli F."/>
            <person name="Oliveira Ramires B."/>
            <person name="Couger M.B."/>
            <person name="Paixao D.A."/>
            <person name="Camilo C.M."/>
            <person name="Polikarpov I."/>
            <person name="Prade R."/>
            <person name="Riano-Pachon D.M."/>
            <person name="Squina F.M."/>
        </authorList>
    </citation>
    <scope>NUCLEOTIDE SEQUENCE [LARGE SCALE GENOMIC DNA]</scope>
    <source>
        <strain evidence="9 10">ATCC 43280</strain>
    </source>
</reference>
<feature type="domain" description="TACO1/YebC-like N-terminal" evidence="8">
    <location>
        <begin position="5"/>
        <end position="76"/>
    </location>
</feature>
<dbReference type="InterPro" id="IPR049083">
    <property type="entry name" value="TACO1_YebC_N"/>
</dbReference>
<dbReference type="PANTHER" id="PTHR12532:SF6">
    <property type="entry name" value="TRANSCRIPTIONAL REGULATORY PROTEIN YEBC-RELATED"/>
    <property type="match status" value="1"/>
</dbReference>
<dbReference type="NCBIfam" id="NF001030">
    <property type="entry name" value="PRK00110.1"/>
    <property type="match status" value="1"/>
</dbReference>
<dbReference type="InterPro" id="IPR002876">
    <property type="entry name" value="Transcrip_reg_TACO1-like"/>
</dbReference>
<evidence type="ECO:0000256" key="1">
    <source>
        <dbReference type="ARBA" id="ARBA00008724"/>
    </source>
</evidence>
<name>A0A0A2WNK1_THEFI</name>
<gene>
    <name evidence="9" type="ORF">THFILI_03880</name>
</gene>